<dbReference type="CDD" id="cd07332">
    <property type="entry name" value="M48C_Oma1_like"/>
    <property type="match status" value="1"/>
</dbReference>
<dbReference type="InterPro" id="IPR055518">
    <property type="entry name" value="DUF7092"/>
</dbReference>
<gene>
    <name evidence="10" type="ORF">D777_02677</name>
</gene>
<dbReference type="Pfam" id="PF01435">
    <property type="entry name" value="Peptidase_M48"/>
    <property type="match status" value="1"/>
</dbReference>
<keyword evidence="7" id="KW-0812">Transmembrane</keyword>
<evidence type="ECO:0000256" key="5">
    <source>
        <dbReference type="ARBA" id="ARBA00023049"/>
    </source>
</evidence>
<sequence length="330" mass="36224">MRSADGAVLISAGAMRLALSQDQIRISPRIGDTPRYLHLPDDAVFETNDNKRVDQLSRSIRKGRGGRMLHYLEHHLGLILVAVVVTIAASALTFVHGVPWTARLVAQALPAAVAEQLGETTLMSLDETWLAPSELPESRLQELRQSFLPYLAPVSDTPLKVVFRASDTIGANALALPDGTVIFTDDLVSLAEHDDELIAILTHEIGHVAHRHGLQGMVQSSLTFWLFVMMTGDLSAFSDTTVAVPAVLMSLSYSREMERQADAYALQTMKSRGLDPAHFANILARLSESHGAEISDTEKSHWDQLGDLLSSHPATRERIEQIRQQNITAD</sequence>
<keyword evidence="1 6" id="KW-0645">Protease</keyword>
<evidence type="ECO:0000313" key="11">
    <source>
        <dbReference type="Proteomes" id="UP000035057"/>
    </source>
</evidence>
<dbReference type="EMBL" id="ANIE01000007">
    <property type="protein sequence ID" value="KEF30735.1"/>
    <property type="molecule type" value="Genomic_DNA"/>
</dbReference>
<evidence type="ECO:0000256" key="6">
    <source>
        <dbReference type="RuleBase" id="RU003983"/>
    </source>
</evidence>
<evidence type="ECO:0000313" key="10">
    <source>
        <dbReference type="EMBL" id="KEF30735.1"/>
    </source>
</evidence>
<organism evidence="10 11">
    <name type="scientific">Marinobacter nitratireducens</name>
    <dbReference type="NCBI Taxonomy" id="1137280"/>
    <lineage>
        <taxon>Bacteria</taxon>
        <taxon>Pseudomonadati</taxon>
        <taxon>Pseudomonadota</taxon>
        <taxon>Gammaproteobacteria</taxon>
        <taxon>Pseudomonadales</taxon>
        <taxon>Marinobacteraceae</taxon>
        <taxon>Marinobacter</taxon>
    </lineage>
</organism>
<dbReference type="PANTHER" id="PTHR22726:SF1">
    <property type="entry name" value="METALLOENDOPEPTIDASE OMA1, MITOCHONDRIAL"/>
    <property type="match status" value="1"/>
</dbReference>
<dbReference type="PATRIC" id="fig|1137280.3.peg.2494"/>
<keyword evidence="7" id="KW-0472">Membrane</keyword>
<dbReference type="InterPro" id="IPR001915">
    <property type="entry name" value="Peptidase_M48"/>
</dbReference>
<evidence type="ECO:0000259" key="9">
    <source>
        <dbReference type="Pfam" id="PF23368"/>
    </source>
</evidence>
<dbReference type="GO" id="GO:0016020">
    <property type="term" value="C:membrane"/>
    <property type="evidence" value="ECO:0007669"/>
    <property type="project" value="TreeGrafter"/>
</dbReference>
<feature type="domain" description="Peptidase M48" evidence="8">
    <location>
        <begin position="153"/>
        <end position="324"/>
    </location>
</feature>
<evidence type="ECO:0000256" key="1">
    <source>
        <dbReference type="ARBA" id="ARBA00022670"/>
    </source>
</evidence>
<comment type="similarity">
    <text evidence="6">Belongs to the peptidase M48 family.</text>
</comment>
<feature type="transmembrane region" description="Helical" evidence="7">
    <location>
        <begin position="76"/>
        <end position="95"/>
    </location>
</feature>
<dbReference type="Proteomes" id="UP000035057">
    <property type="component" value="Unassembled WGS sequence"/>
</dbReference>
<keyword evidence="2" id="KW-0479">Metal-binding</keyword>
<dbReference type="GO" id="GO:0051603">
    <property type="term" value="P:proteolysis involved in protein catabolic process"/>
    <property type="evidence" value="ECO:0007669"/>
    <property type="project" value="TreeGrafter"/>
</dbReference>
<evidence type="ECO:0000259" key="8">
    <source>
        <dbReference type="Pfam" id="PF01435"/>
    </source>
</evidence>
<keyword evidence="7" id="KW-1133">Transmembrane helix</keyword>
<reference evidence="10 11" key="1">
    <citation type="submission" date="2012-12" db="EMBL/GenBank/DDBJ databases">
        <title>Genome assembly of Marinobacter sp. AK21.</title>
        <authorList>
            <person name="Khatri I."/>
            <person name="Kumar R."/>
            <person name="Vaidya B."/>
            <person name="Subramanian S."/>
            <person name="Pinnaka A."/>
        </authorList>
    </citation>
    <scope>NUCLEOTIDE SEQUENCE [LARGE SCALE GENOMIC DNA]</scope>
    <source>
        <strain evidence="10 11">AK21</strain>
    </source>
</reference>
<keyword evidence="4 6" id="KW-0862">Zinc</keyword>
<evidence type="ECO:0000256" key="7">
    <source>
        <dbReference type="SAM" id="Phobius"/>
    </source>
</evidence>
<comment type="caution">
    <text evidence="10">The sequence shown here is derived from an EMBL/GenBank/DDBJ whole genome shotgun (WGS) entry which is preliminary data.</text>
</comment>
<feature type="domain" description="DUF7092" evidence="9">
    <location>
        <begin position="7"/>
        <end position="58"/>
    </location>
</feature>
<dbReference type="GO" id="GO:0046872">
    <property type="term" value="F:metal ion binding"/>
    <property type="evidence" value="ECO:0007669"/>
    <property type="project" value="UniProtKB-KW"/>
</dbReference>
<dbReference type="Pfam" id="PF23368">
    <property type="entry name" value="DUF7092"/>
    <property type="match status" value="1"/>
</dbReference>
<comment type="cofactor">
    <cofactor evidence="6">
        <name>Zn(2+)</name>
        <dbReference type="ChEBI" id="CHEBI:29105"/>
    </cofactor>
    <text evidence="6">Binds 1 zinc ion per subunit.</text>
</comment>
<accession>A0A072NCB8</accession>
<dbReference type="Gene3D" id="3.30.2010.10">
    <property type="entry name" value="Metalloproteases ('zincins'), catalytic domain"/>
    <property type="match status" value="1"/>
</dbReference>
<keyword evidence="3 6" id="KW-0378">Hydrolase</keyword>
<name>A0A072NCB8_9GAMM</name>
<evidence type="ECO:0000256" key="2">
    <source>
        <dbReference type="ARBA" id="ARBA00022723"/>
    </source>
</evidence>
<evidence type="ECO:0000256" key="3">
    <source>
        <dbReference type="ARBA" id="ARBA00022801"/>
    </source>
</evidence>
<dbReference type="STRING" id="1137280.D777_02677"/>
<evidence type="ECO:0000256" key="4">
    <source>
        <dbReference type="ARBA" id="ARBA00022833"/>
    </source>
</evidence>
<proteinExistence type="inferred from homology"/>
<dbReference type="GO" id="GO:0004222">
    <property type="term" value="F:metalloendopeptidase activity"/>
    <property type="evidence" value="ECO:0007669"/>
    <property type="project" value="InterPro"/>
</dbReference>
<dbReference type="AlphaFoldDB" id="A0A072NCB8"/>
<keyword evidence="5 6" id="KW-0482">Metalloprotease</keyword>
<dbReference type="PANTHER" id="PTHR22726">
    <property type="entry name" value="METALLOENDOPEPTIDASE OMA1"/>
    <property type="match status" value="1"/>
</dbReference>
<keyword evidence="11" id="KW-1185">Reference proteome</keyword>
<dbReference type="InterPro" id="IPR051156">
    <property type="entry name" value="Mito/Outer_Membr_Metalloprot"/>
</dbReference>
<protein>
    <submittedName>
        <fullName evidence="10">Peptidase M48, Ste24p</fullName>
    </submittedName>
</protein>